<name>A0A180GKM6_PUCT1</name>
<feature type="region of interest" description="Disordered" evidence="1">
    <location>
        <begin position="1"/>
        <end position="67"/>
    </location>
</feature>
<evidence type="ECO:0000313" key="2">
    <source>
        <dbReference type="EMBL" id="OAV93346.1"/>
    </source>
</evidence>
<evidence type="ECO:0000313" key="3">
    <source>
        <dbReference type="EnsemblFungi" id="PTTG_27373-t43_1-p1"/>
    </source>
</evidence>
<reference evidence="2" key="2">
    <citation type="submission" date="2016-05" db="EMBL/GenBank/DDBJ databases">
        <title>Comparative analysis highlights variable genome content of wheat rusts and divergence of the mating loci.</title>
        <authorList>
            <person name="Cuomo C.A."/>
            <person name="Bakkeren G."/>
            <person name="Szabo L."/>
            <person name="Khalil H."/>
            <person name="Joly D."/>
            <person name="Goldberg J."/>
            <person name="Young S."/>
            <person name="Zeng Q."/>
            <person name="Fellers J."/>
        </authorList>
    </citation>
    <scope>NUCLEOTIDE SEQUENCE [LARGE SCALE GENOMIC DNA]</scope>
    <source>
        <strain evidence="2">1-1 BBBD Race 1</strain>
    </source>
</reference>
<accession>A0A180GKM6</accession>
<reference evidence="2" key="1">
    <citation type="submission" date="2009-11" db="EMBL/GenBank/DDBJ databases">
        <authorList>
            <consortium name="The Broad Institute Genome Sequencing Platform"/>
            <person name="Ward D."/>
            <person name="Feldgarden M."/>
            <person name="Earl A."/>
            <person name="Young S.K."/>
            <person name="Zeng Q."/>
            <person name="Koehrsen M."/>
            <person name="Alvarado L."/>
            <person name="Berlin A."/>
            <person name="Bochicchio J."/>
            <person name="Borenstein D."/>
            <person name="Chapman S.B."/>
            <person name="Chen Z."/>
            <person name="Engels R."/>
            <person name="Freedman E."/>
            <person name="Gellesch M."/>
            <person name="Goldberg J."/>
            <person name="Griggs A."/>
            <person name="Gujja S."/>
            <person name="Heilman E."/>
            <person name="Heiman D."/>
            <person name="Hepburn T."/>
            <person name="Howarth C."/>
            <person name="Jen D."/>
            <person name="Larson L."/>
            <person name="Lewis B."/>
            <person name="Mehta T."/>
            <person name="Park D."/>
            <person name="Pearson M."/>
            <person name="Roberts A."/>
            <person name="Saif S."/>
            <person name="Shea T."/>
            <person name="Shenoy N."/>
            <person name="Sisk P."/>
            <person name="Stolte C."/>
            <person name="Sykes S."/>
            <person name="Thomson T."/>
            <person name="Walk T."/>
            <person name="White J."/>
            <person name="Yandava C."/>
            <person name="Izard J."/>
            <person name="Baranova O.V."/>
            <person name="Blanton J.M."/>
            <person name="Tanner A.C."/>
            <person name="Dewhirst F.E."/>
            <person name="Haas B."/>
            <person name="Nusbaum C."/>
            <person name="Birren B."/>
        </authorList>
    </citation>
    <scope>NUCLEOTIDE SEQUENCE [LARGE SCALE GENOMIC DNA]</scope>
    <source>
        <strain evidence="2">1-1 BBBD Race 1</strain>
    </source>
</reference>
<dbReference type="AlphaFoldDB" id="A0A180GKM6"/>
<keyword evidence="4" id="KW-1185">Reference proteome</keyword>
<protein>
    <submittedName>
        <fullName evidence="2 3">Uncharacterized protein</fullName>
    </submittedName>
</protein>
<dbReference type="EnsemblFungi" id="PTTG_27373-t43_1">
    <property type="protein sequence ID" value="PTTG_27373-t43_1-p1"/>
    <property type="gene ID" value="PTTG_27373"/>
</dbReference>
<evidence type="ECO:0000256" key="1">
    <source>
        <dbReference type="SAM" id="MobiDB-lite"/>
    </source>
</evidence>
<dbReference type="VEuPathDB" id="FungiDB:PTTG_27373"/>
<dbReference type="Proteomes" id="UP000005240">
    <property type="component" value="Unassembled WGS sequence"/>
</dbReference>
<evidence type="ECO:0000313" key="4">
    <source>
        <dbReference type="Proteomes" id="UP000005240"/>
    </source>
</evidence>
<sequence>MEHGAPPAQSDEDIISDAKSAAEDDTDRPRWEEPGAPTSPKPPAAPPIPPQPAIPPLRAPPQPARPNYLTRHRRARAEGHHPIGPGGRPQPNPKYYVNGIRVDENDPRRRPRAGVVPPTRGLTLEGFLANCRIDATDWHTRVILRENRVVDWPFFLRSNEGSLRDMGLLHGAARASCQGAVALRRRAAQNPYP</sequence>
<feature type="compositionally biased region" description="Pro residues" evidence="1">
    <location>
        <begin position="37"/>
        <end position="64"/>
    </location>
</feature>
<gene>
    <name evidence="2" type="ORF">PTTG_27373</name>
</gene>
<reference evidence="3" key="4">
    <citation type="submission" date="2025-05" db="UniProtKB">
        <authorList>
            <consortium name="EnsemblFungi"/>
        </authorList>
    </citation>
    <scope>IDENTIFICATION</scope>
    <source>
        <strain evidence="3">isolate 1-1 / race 1 (BBBD)</strain>
    </source>
</reference>
<organism evidence="2">
    <name type="scientific">Puccinia triticina (isolate 1-1 / race 1 (BBBD))</name>
    <name type="common">Brown leaf rust fungus</name>
    <dbReference type="NCBI Taxonomy" id="630390"/>
    <lineage>
        <taxon>Eukaryota</taxon>
        <taxon>Fungi</taxon>
        <taxon>Dikarya</taxon>
        <taxon>Basidiomycota</taxon>
        <taxon>Pucciniomycotina</taxon>
        <taxon>Pucciniomycetes</taxon>
        <taxon>Pucciniales</taxon>
        <taxon>Pucciniaceae</taxon>
        <taxon>Puccinia</taxon>
    </lineage>
</organism>
<dbReference type="EMBL" id="ADAS02000052">
    <property type="protein sequence ID" value="OAV93346.1"/>
    <property type="molecule type" value="Genomic_DNA"/>
</dbReference>
<reference evidence="3 4" key="3">
    <citation type="journal article" date="2017" name="G3 (Bethesda)">
        <title>Comparative analysis highlights variable genome content of wheat rusts and divergence of the mating loci.</title>
        <authorList>
            <person name="Cuomo C.A."/>
            <person name="Bakkeren G."/>
            <person name="Khalil H.B."/>
            <person name="Panwar V."/>
            <person name="Joly D."/>
            <person name="Linning R."/>
            <person name="Sakthikumar S."/>
            <person name="Song X."/>
            <person name="Adiconis X."/>
            <person name="Fan L."/>
            <person name="Goldberg J.M."/>
            <person name="Levin J.Z."/>
            <person name="Young S."/>
            <person name="Zeng Q."/>
            <person name="Anikster Y."/>
            <person name="Bruce M."/>
            <person name="Wang M."/>
            <person name="Yin C."/>
            <person name="McCallum B."/>
            <person name="Szabo L.J."/>
            <person name="Hulbert S."/>
            <person name="Chen X."/>
            <person name="Fellers J.P."/>
        </authorList>
    </citation>
    <scope>NUCLEOTIDE SEQUENCE</scope>
    <source>
        <strain evidence="3">isolate 1-1 / race 1 (BBBD)</strain>
        <strain evidence="4">Isolate 1-1 / race 1 (BBBD)</strain>
    </source>
</reference>
<proteinExistence type="predicted"/>